<accession>A0A0D1LA91</accession>
<dbReference type="RefSeq" id="WP_043984854.1">
    <property type="nucleotide sequence ID" value="NZ_JXST01000006.1"/>
</dbReference>
<keyword evidence="3" id="KW-1185">Reference proteome</keyword>
<name>A0A0D1LA91_9MYCO</name>
<feature type="domain" description="DUF58" evidence="1">
    <location>
        <begin position="46"/>
        <end position="218"/>
    </location>
</feature>
<dbReference type="EMBL" id="JXST01000006">
    <property type="protein sequence ID" value="KIU17745.1"/>
    <property type="molecule type" value="Genomic_DNA"/>
</dbReference>
<dbReference type="Pfam" id="PF01882">
    <property type="entry name" value="DUF58"/>
    <property type="match status" value="1"/>
</dbReference>
<proteinExistence type="predicted"/>
<dbReference type="PANTHER" id="PTHR33608:SF6">
    <property type="entry name" value="BLL2464 PROTEIN"/>
    <property type="match status" value="1"/>
</dbReference>
<gene>
    <name evidence="2" type="ORF">TL10_05535</name>
</gene>
<protein>
    <recommendedName>
        <fullName evidence="1">DUF58 domain-containing protein</fullName>
    </recommendedName>
</protein>
<evidence type="ECO:0000313" key="3">
    <source>
        <dbReference type="Proteomes" id="UP000032221"/>
    </source>
</evidence>
<dbReference type="OrthoDB" id="9776116at2"/>
<dbReference type="STRING" id="280871.TL10_05535"/>
<comment type="caution">
    <text evidence="2">The sequence shown here is derived from an EMBL/GenBank/DDBJ whole genome shotgun (WGS) entry which is preliminary data.</text>
</comment>
<dbReference type="AlphaFoldDB" id="A0A0D1LA91"/>
<evidence type="ECO:0000259" key="1">
    <source>
        <dbReference type="Pfam" id="PF01882"/>
    </source>
</evidence>
<sequence>MGVLLQEVKAQTLAGNRLSGPNGVSRGLLEGEHRSMFQGRSLEFDDLRPYVPGDDVRDIDWKASARSPEVLVKRFVSYRQQRILMVTDLGRNMLALAAGGEVKQRVVLNAVGLVGLIAISKGDEMGLVYGDATGSAHMPNRRGEAHLEHILERVNRHDVAGSGRSDLCTQLEYVQHHFRRRHIVFAISDEPDVGAALDEQFRKVSARHDVYWVTVRDAPLIGAPGFGGEGYDVDSGRTLLREEILGHRVLQAYRRAEAQREAAFEQYVNSSAIPCARVSGSGELFNAVTLMLKKAGRGK</sequence>
<dbReference type="InterPro" id="IPR002881">
    <property type="entry name" value="DUF58"/>
</dbReference>
<evidence type="ECO:0000313" key="2">
    <source>
        <dbReference type="EMBL" id="KIU17745.1"/>
    </source>
</evidence>
<dbReference type="PATRIC" id="fig|280871.6.peg.1138"/>
<dbReference type="Proteomes" id="UP000032221">
    <property type="component" value="Unassembled WGS sequence"/>
</dbReference>
<organism evidence="2 3">
    <name type="scientific">Mycolicibacterium llatzerense</name>
    <dbReference type="NCBI Taxonomy" id="280871"/>
    <lineage>
        <taxon>Bacteria</taxon>
        <taxon>Bacillati</taxon>
        <taxon>Actinomycetota</taxon>
        <taxon>Actinomycetes</taxon>
        <taxon>Mycobacteriales</taxon>
        <taxon>Mycobacteriaceae</taxon>
        <taxon>Mycolicibacterium</taxon>
    </lineage>
</organism>
<reference evidence="2 3" key="1">
    <citation type="submission" date="2015-01" db="EMBL/GenBank/DDBJ databases">
        <title>Genome sequence of Mycobacterium llatzerense and Mycobacterium immunogenum recovered from brain abscess.</title>
        <authorList>
            <person name="Greninger A.L."/>
            <person name="Langelier C."/>
            <person name="Cunningham G."/>
            <person name="Chiu C.Y."/>
            <person name="Miller S."/>
        </authorList>
    </citation>
    <scope>NUCLEOTIDE SEQUENCE [LARGE SCALE GENOMIC DNA]</scope>
    <source>
        <strain evidence="2 3">CLUC14</strain>
    </source>
</reference>
<dbReference type="PANTHER" id="PTHR33608">
    <property type="entry name" value="BLL2464 PROTEIN"/>
    <property type="match status" value="1"/>
</dbReference>